<comment type="caution">
    <text evidence="1">The sequence shown here is derived from an EMBL/GenBank/DDBJ whole genome shotgun (WGS) entry which is preliminary data.</text>
</comment>
<reference evidence="1" key="1">
    <citation type="journal article" date="2020" name="bioRxiv">
        <title>Whole genome comparisons of ergot fungi reveals the divergence and evolution of species within the genus Claviceps are the result of varying mechanisms driving genome evolution and host range expansion.</title>
        <authorList>
            <person name="Wyka S.A."/>
            <person name="Mondo S.J."/>
            <person name="Liu M."/>
            <person name="Dettman J."/>
            <person name="Nalam V."/>
            <person name="Broders K.D."/>
        </authorList>
    </citation>
    <scope>NUCLEOTIDE SEQUENCE</scope>
    <source>
        <strain evidence="1">CCC 489</strain>
    </source>
</reference>
<protein>
    <submittedName>
        <fullName evidence="1">Uncharacterized protein</fullName>
    </submittedName>
</protein>
<proteinExistence type="predicted"/>
<sequence>MTKPAWGQIHIDDAISDKLVAEPVYRWLPNRQRPPDKVAVVFAAGPDGECLTTECLTTAERTFFEGPAGELLEGVARHDDPGTLPPRWSFAKMKTTGPPVSLDQLGCKAHLDGVPIDQDA</sequence>
<evidence type="ECO:0000313" key="1">
    <source>
        <dbReference type="EMBL" id="KAG5922817.1"/>
    </source>
</evidence>
<dbReference type="AlphaFoldDB" id="A0A8K0J3U6"/>
<dbReference type="Proteomes" id="UP000811619">
    <property type="component" value="Unassembled WGS sequence"/>
</dbReference>
<evidence type="ECO:0000313" key="2">
    <source>
        <dbReference type="Proteomes" id="UP000811619"/>
    </source>
</evidence>
<name>A0A8K0J3U6_9HYPO</name>
<keyword evidence="2" id="KW-1185">Reference proteome</keyword>
<accession>A0A8K0J3U6</accession>
<dbReference type="EMBL" id="SRPY01000493">
    <property type="protein sequence ID" value="KAG5922817.1"/>
    <property type="molecule type" value="Genomic_DNA"/>
</dbReference>
<gene>
    <name evidence="1" type="ORF">E4U42_005236</name>
</gene>
<organism evidence="1 2">
    <name type="scientific">Claviceps africana</name>
    <dbReference type="NCBI Taxonomy" id="83212"/>
    <lineage>
        <taxon>Eukaryota</taxon>
        <taxon>Fungi</taxon>
        <taxon>Dikarya</taxon>
        <taxon>Ascomycota</taxon>
        <taxon>Pezizomycotina</taxon>
        <taxon>Sordariomycetes</taxon>
        <taxon>Hypocreomycetidae</taxon>
        <taxon>Hypocreales</taxon>
        <taxon>Clavicipitaceae</taxon>
        <taxon>Claviceps</taxon>
    </lineage>
</organism>